<dbReference type="Pfam" id="PF04749">
    <property type="entry name" value="PLAC8"/>
    <property type="match status" value="1"/>
</dbReference>
<keyword evidence="1" id="KW-1133">Transmembrane helix</keyword>
<dbReference type="NCBIfam" id="TIGR01571">
    <property type="entry name" value="A_thal_Cys_rich"/>
    <property type="match status" value="1"/>
</dbReference>
<sequence length="183" mass="20282">MASMSQSQLGPSRNDGQNWVTSLWSCCSPVGLCCMTCWLPCITYGKTDHRLRNNGNLEGYSCCNSACMIFCLASYCSVACIPAFMQRSNLREKYSLQGNCCKDFMASWCCTCCVLMQSDKEAELREAQAQQHYLRTQQYQPNNVGMVYQPQPQPQAAGVTGIAPVPMPMTEPAPVHSGPYSEK</sequence>
<evidence type="ECO:0008006" key="4">
    <source>
        <dbReference type="Google" id="ProtNLM"/>
    </source>
</evidence>
<dbReference type="AlphaFoldDB" id="A0AA39GEE5"/>
<reference evidence="2" key="1">
    <citation type="submission" date="2022-10" db="EMBL/GenBank/DDBJ databases">
        <title>Determination and structural analysis of whole genome sequence of Sarocladium strictum F4-1.</title>
        <authorList>
            <person name="Hu L."/>
            <person name="Jiang Y."/>
        </authorList>
    </citation>
    <scope>NUCLEOTIDE SEQUENCE</scope>
    <source>
        <strain evidence="2">F4-1</strain>
    </source>
</reference>
<evidence type="ECO:0000256" key="1">
    <source>
        <dbReference type="SAM" id="Phobius"/>
    </source>
</evidence>
<accession>A0AA39GEE5</accession>
<proteinExistence type="predicted"/>
<evidence type="ECO:0000313" key="3">
    <source>
        <dbReference type="Proteomes" id="UP001175261"/>
    </source>
</evidence>
<dbReference type="Proteomes" id="UP001175261">
    <property type="component" value="Unassembled WGS sequence"/>
</dbReference>
<evidence type="ECO:0000313" key="2">
    <source>
        <dbReference type="EMBL" id="KAK0385800.1"/>
    </source>
</evidence>
<keyword evidence="1" id="KW-0812">Transmembrane</keyword>
<dbReference type="EMBL" id="JAPDFR010000006">
    <property type="protein sequence ID" value="KAK0385800.1"/>
    <property type="molecule type" value="Genomic_DNA"/>
</dbReference>
<keyword evidence="1" id="KW-0472">Membrane</keyword>
<organism evidence="2 3">
    <name type="scientific">Sarocladium strictum</name>
    <name type="common">Black bundle disease fungus</name>
    <name type="synonym">Acremonium strictum</name>
    <dbReference type="NCBI Taxonomy" id="5046"/>
    <lineage>
        <taxon>Eukaryota</taxon>
        <taxon>Fungi</taxon>
        <taxon>Dikarya</taxon>
        <taxon>Ascomycota</taxon>
        <taxon>Pezizomycotina</taxon>
        <taxon>Sordariomycetes</taxon>
        <taxon>Hypocreomycetidae</taxon>
        <taxon>Hypocreales</taxon>
        <taxon>Sarocladiaceae</taxon>
        <taxon>Sarocladium</taxon>
    </lineage>
</organism>
<gene>
    <name evidence="2" type="ORF">NLU13_6977</name>
</gene>
<dbReference type="PANTHER" id="PTHR15907">
    <property type="entry name" value="DUF614 FAMILY PROTEIN-RELATED"/>
    <property type="match status" value="1"/>
</dbReference>
<keyword evidence="3" id="KW-1185">Reference proteome</keyword>
<comment type="caution">
    <text evidence="2">The sequence shown here is derived from an EMBL/GenBank/DDBJ whole genome shotgun (WGS) entry which is preliminary data.</text>
</comment>
<protein>
    <recommendedName>
        <fullName evidence="4">PLAC8 family-domain-containing protein</fullName>
    </recommendedName>
</protein>
<name>A0AA39GEE5_SARSR</name>
<dbReference type="InterPro" id="IPR006461">
    <property type="entry name" value="PLAC_motif_containing"/>
</dbReference>
<feature type="transmembrane region" description="Helical" evidence="1">
    <location>
        <begin position="66"/>
        <end position="85"/>
    </location>
</feature>
<feature type="transmembrane region" description="Helical" evidence="1">
    <location>
        <begin position="20"/>
        <end position="45"/>
    </location>
</feature>